<protein>
    <submittedName>
        <fullName evidence="10">FtsX-like permease family protein</fullName>
    </submittedName>
</protein>
<sequence>MARLSVRDALATAALGPRARPSRSLLSMLGVALGIATLVAVLGITATNEDRLRLELEALGSNVLEVRPGVGPDLTTVPLPSEAPGMVRRIGPVLDAARVSPVAGAGVYRTDLVPDTMGGALAVVAVQAELADTMDLRMAEGQWFDRSSTALPTTVLGSVAASELGIVEIGQRVWVDDDWYAVVGILEPARLAPTLDRAALIGEDWSSRTTPAEEDTVLYVRVRTGAVDPVRDVLAATVNPAIPRAVTVSQPSVLAHAQRAVDSTFASLALGLAAVALLVGAIGIVNTMVIAVLERRGEIALRRAVGARAGQIRAQFVLEAGFLGLGGGVAGATLGVLVTSVYALTHGMPPTVDMVPSGVGVALSVVVGVVAGVYPATRAARLPPMAGLRGD</sequence>
<dbReference type="InterPro" id="IPR025857">
    <property type="entry name" value="MacB_PCD"/>
</dbReference>
<evidence type="ECO:0000256" key="2">
    <source>
        <dbReference type="ARBA" id="ARBA00022475"/>
    </source>
</evidence>
<evidence type="ECO:0000256" key="7">
    <source>
        <dbReference type="SAM" id="Phobius"/>
    </source>
</evidence>
<evidence type="ECO:0000256" key="5">
    <source>
        <dbReference type="ARBA" id="ARBA00023136"/>
    </source>
</evidence>
<organism evidence="10 11">
    <name type="scientific">Isoptericola haloaureus</name>
    <dbReference type="NCBI Taxonomy" id="1542902"/>
    <lineage>
        <taxon>Bacteria</taxon>
        <taxon>Bacillati</taxon>
        <taxon>Actinomycetota</taxon>
        <taxon>Actinomycetes</taxon>
        <taxon>Micrococcales</taxon>
        <taxon>Promicromonosporaceae</taxon>
        <taxon>Isoptericola</taxon>
    </lineage>
</organism>
<feature type="domain" description="MacB-like periplasmic core" evidence="9">
    <location>
        <begin position="24"/>
        <end position="226"/>
    </location>
</feature>
<feature type="transmembrane region" description="Helical" evidence="7">
    <location>
        <begin position="316"/>
        <end position="343"/>
    </location>
</feature>
<evidence type="ECO:0000256" key="6">
    <source>
        <dbReference type="ARBA" id="ARBA00038076"/>
    </source>
</evidence>
<gene>
    <name evidence="10" type="ORF">V5O49_13535</name>
</gene>
<evidence type="ECO:0000259" key="9">
    <source>
        <dbReference type="Pfam" id="PF12704"/>
    </source>
</evidence>
<feature type="transmembrane region" description="Helical" evidence="7">
    <location>
        <begin position="268"/>
        <end position="293"/>
    </location>
</feature>
<dbReference type="RefSeq" id="WP_332902661.1">
    <property type="nucleotide sequence ID" value="NZ_JBAGLP010000118.1"/>
</dbReference>
<reference evidence="10" key="2">
    <citation type="submission" date="2024-02" db="EMBL/GenBank/DDBJ databases">
        <authorList>
            <person name="Prathaban M."/>
            <person name="Mythili R."/>
            <person name="Sharmila Devi N."/>
            <person name="Sobanaa M."/>
            <person name="Prathiviraj R."/>
            <person name="Selvin J."/>
        </authorList>
    </citation>
    <scope>NUCLEOTIDE SEQUENCE</scope>
    <source>
        <strain evidence="10">MP1014</strain>
    </source>
</reference>
<dbReference type="Pfam" id="PF02687">
    <property type="entry name" value="FtsX"/>
    <property type="match status" value="1"/>
</dbReference>
<evidence type="ECO:0000259" key="8">
    <source>
        <dbReference type="Pfam" id="PF02687"/>
    </source>
</evidence>
<dbReference type="Proteomes" id="UP001310387">
    <property type="component" value="Unassembled WGS sequence"/>
</dbReference>
<dbReference type="EMBL" id="JBAGLP010000118">
    <property type="protein sequence ID" value="MEG3616151.1"/>
    <property type="molecule type" value="Genomic_DNA"/>
</dbReference>
<feature type="transmembrane region" description="Helical" evidence="7">
    <location>
        <begin position="25"/>
        <end position="46"/>
    </location>
</feature>
<feature type="transmembrane region" description="Helical" evidence="7">
    <location>
        <begin position="355"/>
        <end position="376"/>
    </location>
</feature>
<name>A0ABU7Z9K0_9MICO</name>
<dbReference type="InterPro" id="IPR003838">
    <property type="entry name" value="ABC3_permease_C"/>
</dbReference>
<dbReference type="PANTHER" id="PTHR30572:SF4">
    <property type="entry name" value="ABC TRANSPORTER PERMEASE YTRF"/>
    <property type="match status" value="1"/>
</dbReference>
<keyword evidence="11" id="KW-1185">Reference proteome</keyword>
<comment type="caution">
    <text evidence="10">The sequence shown here is derived from an EMBL/GenBank/DDBJ whole genome shotgun (WGS) entry which is preliminary data.</text>
</comment>
<accession>A0ABU7Z9K0</accession>
<evidence type="ECO:0000256" key="1">
    <source>
        <dbReference type="ARBA" id="ARBA00004651"/>
    </source>
</evidence>
<keyword evidence="3 7" id="KW-0812">Transmembrane</keyword>
<dbReference type="InterPro" id="IPR050250">
    <property type="entry name" value="Macrolide_Exporter_MacB"/>
</dbReference>
<comment type="similarity">
    <text evidence="6">Belongs to the ABC-4 integral membrane protein family.</text>
</comment>
<dbReference type="Pfam" id="PF12704">
    <property type="entry name" value="MacB_PCD"/>
    <property type="match status" value="1"/>
</dbReference>
<keyword evidence="2" id="KW-1003">Cell membrane</keyword>
<feature type="domain" description="ABC3 transporter permease C-terminal" evidence="8">
    <location>
        <begin position="272"/>
        <end position="384"/>
    </location>
</feature>
<evidence type="ECO:0000256" key="4">
    <source>
        <dbReference type="ARBA" id="ARBA00022989"/>
    </source>
</evidence>
<evidence type="ECO:0000256" key="3">
    <source>
        <dbReference type="ARBA" id="ARBA00022692"/>
    </source>
</evidence>
<evidence type="ECO:0000313" key="10">
    <source>
        <dbReference type="EMBL" id="MEG3616151.1"/>
    </source>
</evidence>
<keyword evidence="5 7" id="KW-0472">Membrane</keyword>
<dbReference type="PANTHER" id="PTHR30572">
    <property type="entry name" value="MEMBRANE COMPONENT OF TRANSPORTER-RELATED"/>
    <property type="match status" value="1"/>
</dbReference>
<proteinExistence type="inferred from homology"/>
<comment type="subcellular location">
    <subcellularLocation>
        <location evidence="1">Cell membrane</location>
        <topology evidence="1">Multi-pass membrane protein</topology>
    </subcellularLocation>
</comment>
<reference evidence="10" key="1">
    <citation type="journal article" date="2024" name="Antonie Van Leeuwenhoek">
        <title>Isoptericola haloaureus sp. nov., a dimorphic actinobacterium isolated from mangrove sediments of southeast India, implicating biosaline agricultural significance through nitrogen fixation and salt tolerance genes.</title>
        <authorList>
            <person name="Prathaban M."/>
            <person name="Prathiviraj R."/>
            <person name="Ravichandran M."/>
            <person name="Natarajan S.D."/>
            <person name="Sobanaa M."/>
            <person name="Hari Krishna Kumar S."/>
            <person name="Chandrasekar V."/>
            <person name="Selvin J."/>
        </authorList>
    </citation>
    <scope>NUCLEOTIDE SEQUENCE</scope>
    <source>
        <strain evidence="10">MP1014</strain>
    </source>
</reference>
<keyword evidence="4 7" id="KW-1133">Transmembrane helix</keyword>
<evidence type="ECO:0000313" key="11">
    <source>
        <dbReference type="Proteomes" id="UP001310387"/>
    </source>
</evidence>